<accession>A0AAV7JWT8</accession>
<feature type="coiled-coil region" evidence="1">
    <location>
        <begin position="835"/>
        <end position="873"/>
    </location>
</feature>
<sequence length="906" mass="104422">MEISLIDEKLTRFPTDLPSCISYLNLHCNSIKLLDRDTLSQTCHSLKTLDISSNLLTNTDGIELLIALTSLNLACNRISVLTPTLALLTKLVLKNNKTLRELVLKRDEISNPVCISQPDYRAQLHTILTSIDIIDGVDRDGVSVSPSLSLNLMPELDELLKLHTQSIHNSSSSSIESSVNMKDIPQLDKALKLYRQNRLLGVDGLSDSMDGSSVSAGGQTDRLGDHTRLQHIEELLVHILDKEDAEGEEKNTSYEFDPFEGNQSPPVCLQRNKPQKDQVPIQIQGNKIEGSRGNEGKRGESNMLVAELESERERRWKAEEASKRLVGFIRELQSKESSLVRKQELAIAHGSRLDKVITKQATKLRESEQRIHGLSVELEELKDSCRGWKGKEVRYQDALKKIQIVYKKLKSELEDKDIEFSQEFSLHQKTLEHTQQELAIAIISNGRTKEQLQQLQALFVSQEQQNHAIAAKLIPRDGEEVRLLIQREQEKYNFQIQQLTEKYQYRIDEGNKNYKSLEDEFRMALRIEADRYTELDIKHSKVSEELLRIDSQFITVSQREHKATQLVSDLTSMVKEQKHKLQTLAQSNDNMLCEFQAKICSLQEELEEARIMADNYEKMSNEHEHLTGQLTAERSVASGLRQERELWSQELAKQGAALAHDQGRLEAQIESQRSEMTQLAKLLSEERDNLKIKVKIINDQNDSITELKSSIRALKEENLSLNNNLKDMDKIASDRNNDYQQLEAQYEDMSCQLRELSENIEASNEEKEKFKEKYSYLKSQWNEKVEVISTIENEMTQAKLKFAERETQISQEKQQMEKIISETNGYREKLEFEKKQALHEMSAEFNRKVSELRAEADEQIVKAKEKERGVEEEMRTLLFEISQERKHMQLKFQKLTSTIQDIQNDL</sequence>
<comment type="caution">
    <text evidence="2">The sequence shown here is derived from an EMBL/GenBank/DDBJ whole genome shotgun (WGS) entry which is preliminary data.</text>
</comment>
<dbReference type="Proteomes" id="UP001165289">
    <property type="component" value="Unassembled WGS sequence"/>
</dbReference>
<dbReference type="EMBL" id="JAKMXF010000298">
    <property type="protein sequence ID" value="KAI6652541.1"/>
    <property type="molecule type" value="Genomic_DNA"/>
</dbReference>
<dbReference type="PROSITE" id="PS51450">
    <property type="entry name" value="LRR"/>
    <property type="match status" value="2"/>
</dbReference>
<evidence type="ECO:0000256" key="1">
    <source>
        <dbReference type="SAM" id="Coils"/>
    </source>
</evidence>
<dbReference type="InterPro" id="IPR032675">
    <property type="entry name" value="LRR_dom_sf"/>
</dbReference>
<feature type="coiled-coil region" evidence="1">
    <location>
        <begin position="364"/>
        <end position="419"/>
    </location>
</feature>
<evidence type="ECO:0000313" key="3">
    <source>
        <dbReference type="Proteomes" id="UP001165289"/>
    </source>
</evidence>
<evidence type="ECO:0000313" key="2">
    <source>
        <dbReference type="EMBL" id="KAI6652541.1"/>
    </source>
</evidence>
<proteinExistence type="predicted"/>
<dbReference type="Gene3D" id="3.80.10.10">
    <property type="entry name" value="Ribonuclease Inhibitor"/>
    <property type="match status" value="1"/>
</dbReference>
<gene>
    <name evidence="2" type="ORF">LOD99_4326</name>
</gene>
<protein>
    <submittedName>
        <fullName evidence="2">Leucine-rich repeat and coiled-coil domain-containing protein 1</fullName>
    </submittedName>
</protein>
<keyword evidence="1" id="KW-0175">Coiled coil</keyword>
<keyword evidence="3" id="KW-1185">Reference proteome</keyword>
<dbReference type="AlphaFoldDB" id="A0AAV7JWT8"/>
<name>A0AAV7JWT8_9METZ</name>
<reference evidence="2 3" key="1">
    <citation type="journal article" date="2023" name="BMC Biol.">
        <title>The compact genome of the sponge Oopsacas minuta (Hexactinellida) is lacking key metazoan core genes.</title>
        <authorList>
            <person name="Santini S."/>
            <person name="Schenkelaars Q."/>
            <person name="Jourda C."/>
            <person name="Duchesne M."/>
            <person name="Belahbib H."/>
            <person name="Rocher C."/>
            <person name="Selva M."/>
            <person name="Riesgo A."/>
            <person name="Vervoort M."/>
            <person name="Leys S.P."/>
            <person name="Kodjabachian L."/>
            <person name="Le Bivic A."/>
            <person name="Borchiellini C."/>
            <person name="Claverie J.M."/>
            <person name="Renard E."/>
        </authorList>
    </citation>
    <scope>NUCLEOTIDE SEQUENCE [LARGE SCALE GENOMIC DNA]</scope>
    <source>
        <strain evidence="2">SPO-2</strain>
    </source>
</reference>
<dbReference type="SUPFAM" id="SSF52058">
    <property type="entry name" value="L domain-like"/>
    <property type="match status" value="1"/>
</dbReference>
<dbReference type="InterPro" id="IPR001611">
    <property type="entry name" value="Leu-rich_rpt"/>
</dbReference>
<organism evidence="2 3">
    <name type="scientific">Oopsacas minuta</name>
    <dbReference type="NCBI Taxonomy" id="111878"/>
    <lineage>
        <taxon>Eukaryota</taxon>
        <taxon>Metazoa</taxon>
        <taxon>Porifera</taxon>
        <taxon>Hexactinellida</taxon>
        <taxon>Hexasterophora</taxon>
        <taxon>Lyssacinosida</taxon>
        <taxon>Leucopsacidae</taxon>
        <taxon>Oopsacas</taxon>
    </lineage>
</organism>
<feature type="coiled-coil region" evidence="1">
    <location>
        <begin position="669"/>
        <end position="780"/>
    </location>
</feature>